<dbReference type="PROSITE" id="PS51819">
    <property type="entry name" value="VOC"/>
    <property type="match status" value="1"/>
</dbReference>
<feature type="domain" description="VOC" evidence="1">
    <location>
        <begin position="5"/>
        <end position="124"/>
    </location>
</feature>
<dbReference type="Pfam" id="PF00903">
    <property type="entry name" value="Glyoxalase"/>
    <property type="match status" value="1"/>
</dbReference>
<accession>A0A844FWX5</accession>
<evidence type="ECO:0000313" key="2">
    <source>
        <dbReference type="EMBL" id="MST90254.1"/>
    </source>
</evidence>
<dbReference type="SUPFAM" id="SSF54593">
    <property type="entry name" value="Glyoxalase/Bleomycin resistance protein/Dihydroxybiphenyl dioxygenase"/>
    <property type="match status" value="1"/>
</dbReference>
<evidence type="ECO:0000313" key="3">
    <source>
        <dbReference type="Proteomes" id="UP000442619"/>
    </source>
</evidence>
<keyword evidence="3" id="KW-1185">Reference proteome</keyword>
<gene>
    <name evidence="2" type="ORF">FYJ79_11895</name>
</gene>
<reference evidence="2 3" key="1">
    <citation type="submission" date="2019-08" db="EMBL/GenBank/DDBJ databases">
        <title>In-depth cultivation of the pig gut microbiome towards novel bacterial diversity and tailored functional studies.</title>
        <authorList>
            <person name="Wylensek D."/>
            <person name="Hitch T.C.A."/>
            <person name="Clavel T."/>
        </authorList>
    </citation>
    <scope>NUCLEOTIDE SEQUENCE [LARGE SCALE GENOMIC DNA]</scope>
    <source>
        <strain evidence="2 3">CA-Schmier-601-WT-3</strain>
    </source>
</reference>
<dbReference type="InterPro" id="IPR037523">
    <property type="entry name" value="VOC_core"/>
</dbReference>
<dbReference type="Proteomes" id="UP000442619">
    <property type="component" value="Unassembled WGS sequence"/>
</dbReference>
<evidence type="ECO:0000259" key="1">
    <source>
        <dbReference type="PROSITE" id="PS51819"/>
    </source>
</evidence>
<dbReference type="InterPro" id="IPR029068">
    <property type="entry name" value="Glyas_Bleomycin-R_OHBP_Dase"/>
</dbReference>
<protein>
    <submittedName>
        <fullName evidence="2">VOC family protein</fullName>
    </submittedName>
</protein>
<organism evidence="2 3">
    <name type="scientific">Sharpea porci</name>
    <dbReference type="NCBI Taxonomy" id="2652286"/>
    <lineage>
        <taxon>Bacteria</taxon>
        <taxon>Bacillati</taxon>
        <taxon>Bacillota</taxon>
        <taxon>Erysipelotrichia</taxon>
        <taxon>Erysipelotrichales</taxon>
        <taxon>Coprobacillaceae</taxon>
        <taxon>Sharpea</taxon>
    </lineage>
</organism>
<dbReference type="InterPro" id="IPR050383">
    <property type="entry name" value="GlyoxalaseI/FosfomycinResist"/>
</dbReference>
<sequence>MKIDELDHFVIVTENLDACLHFYQDLLQMKHGINGQQHYLSFGRQKINIHTFPGEFEPSAQYPGYGTNDFCLITTDDLEDVKKELQEAGVSIVQDVCEKVGARGAMHSLYVYDPDGNLVEIAKYDEE</sequence>
<dbReference type="InterPro" id="IPR004360">
    <property type="entry name" value="Glyas_Fos-R_dOase_dom"/>
</dbReference>
<dbReference type="RefSeq" id="WP_154518810.1">
    <property type="nucleotide sequence ID" value="NZ_JAQXUV010000046.1"/>
</dbReference>
<dbReference type="PANTHER" id="PTHR21366:SF14">
    <property type="entry name" value="GLYOXALASE DOMAIN-CONTAINING PROTEIN 5"/>
    <property type="match status" value="1"/>
</dbReference>
<dbReference type="EMBL" id="VUNM01000049">
    <property type="protein sequence ID" value="MST90254.1"/>
    <property type="molecule type" value="Genomic_DNA"/>
</dbReference>
<dbReference type="AlphaFoldDB" id="A0A844FWX5"/>
<name>A0A844FWX5_9FIRM</name>
<dbReference type="Gene3D" id="3.10.180.10">
    <property type="entry name" value="2,3-Dihydroxybiphenyl 1,2-Dioxygenase, domain 1"/>
    <property type="match status" value="1"/>
</dbReference>
<proteinExistence type="predicted"/>
<dbReference type="PANTHER" id="PTHR21366">
    <property type="entry name" value="GLYOXALASE FAMILY PROTEIN"/>
    <property type="match status" value="1"/>
</dbReference>
<comment type="caution">
    <text evidence="2">The sequence shown here is derived from an EMBL/GenBank/DDBJ whole genome shotgun (WGS) entry which is preliminary data.</text>
</comment>